<dbReference type="CDD" id="cd04301">
    <property type="entry name" value="NAT_SF"/>
    <property type="match status" value="1"/>
</dbReference>
<dbReference type="PANTHER" id="PTHR43328">
    <property type="entry name" value="ACETYLTRANSFERASE-RELATED"/>
    <property type="match status" value="1"/>
</dbReference>
<dbReference type="Pfam" id="PF13302">
    <property type="entry name" value="Acetyltransf_3"/>
    <property type="match status" value="1"/>
</dbReference>
<dbReference type="EMBL" id="CP141881">
    <property type="protein sequence ID" value="WRT63147.1"/>
    <property type="molecule type" value="Genomic_DNA"/>
</dbReference>
<dbReference type="GeneID" id="87952181"/>
<proteinExistence type="predicted"/>
<name>A0ABZ1CS99_9TREE</name>
<accession>A0ABZ1CS99</accession>
<evidence type="ECO:0000313" key="3">
    <source>
        <dbReference type="Proteomes" id="UP001329825"/>
    </source>
</evidence>
<keyword evidence="3" id="KW-1185">Reference proteome</keyword>
<evidence type="ECO:0000313" key="2">
    <source>
        <dbReference type="EMBL" id="WRT63147.1"/>
    </source>
</evidence>
<dbReference type="Gene3D" id="3.40.630.30">
    <property type="match status" value="1"/>
</dbReference>
<dbReference type="InterPro" id="IPR000182">
    <property type="entry name" value="GNAT_dom"/>
</dbReference>
<dbReference type="PROSITE" id="PS51186">
    <property type="entry name" value="GNAT"/>
    <property type="match status" value="1"/>
</dbReference>
<reference evidence="2 3" key="1">
    <citation type="submission" date="2024-01" db="EMBL/GenBank/DDBJ databases">
        <title>Comparative genomics of Cryptococcus and Kwoniella reveals pathogenesis evolution and contrasting modes of karyotype evolution via chromosome fusion or intercentromeric recombination.</title>
        <authorList>
            <person name="Coelho M.A."/>
            <person name="David-Palma M."/>
            <person name="Shea T."/>
            <person name="Bowers K."/>
            <person name="McGinley-Smith S."/>
            <person name="Mohammad A.W."/>
            <person name="Gnirke A."/>
            <person name="Yurkov A.M."/>
            <person name="Nowrousian M."/>
            <person name="Sun S."/>
            <person name="Cuomo C.A."/>
            <person name="Heitman J."/>
        </authorList>
    </citation>
    <scope>NUCLEOTIDE SEQUENCE [LARGE SCALE GENOMIC DNA]</scope>
    <source>
        <strain evidence="2">CBS 11374</strain>
    </source>
</reference>
<dbReference type="Proteomes" id="UP001329825">
    <property type="component" value="Chromosome 1"/>
</dbReference>
<protein>
    <recommendedName>
        <fullName evidence="1">N-acetyltransferase domain-containing protein</fullName>
    </recommendedName>
</protein>
<feature type="domain" description="N-acetyltransferase" evidence="1">
    <location>
        <begin position="39"/>
        <end position="226"/>
    </location>
</feature>
<dbReference type="PANTHER" id="PTHR43328:SF1">
    <property type="entry name" value="N-ACETYLTRANSFERASE DOMAIN-CONTAINING PROTEIN"/>
    <property type="match status" value="1"/>
</dbReference>
<sequence>MAFTTEDLSDKEQDNRDICPVTFSDQEGLFIPLTTIHDVIITPWREDDIDDMVDLYNHPSVARYAVTRPIPYTYKDASFLSIEIANTRSFLDELPNRLPTPPSKTSYPHGEISPFGAVRIRDTQKLIGSLHVRPSGYSPGNWEISYYLNPNYTRRGIGSEMIRKGVQLAKWLGVERIVAFTAAENIPSNVVLKKTGFTIYSDHIIDWPEFLGGGKKDVYTWDQYLVPFEGKGPPIVEG</sequence>
<gene>
    <name evidence="2" type="ORF">IL334_000050</name>
</gene>
<dbReference type="InterPro" id="IPR016181">
    <property type="entry name" value="Acyl_CoA_acyltransferase"/>
</dbReference>
<evidence type="ECO:0000259" key="1">
    <source>
        <dbReference type="PROSITE" id="PS51186"/>
    </source>
</evidence>
<dbReference type="SUPFAM" id="SSF55729">
    <property type="entry name" value="Acyl-CoA N-acyltransferases (Nat)"/>
    <property type="match status" value="1"/>
</dbReference>
<dbReference type="RefSeq" id="XP_062787887.1">
    <property type="nucleotide sequence ID" value="XM_062931836.1"/>
</dbReference>
<organism evidence="2 3">
    <name type="scientific">Kwoniella shivajii</name>
    <dbReference type="NCBI Taxonomy" id="564305"/>
    <lineage>
        <taxon>Eukaryota</taxon>
        <taxon>Fungi</taxon>
        <taxon>Dikarya</taxon>
        <taxon>Basidiomycota</taxon>
        <taxon>Agaricomycotina</taxon>
        <taxon>Tremellomycetes</taxon>
        <taxon>Tremellales</taxon>
        <taxon>Cryptococcaceae</taxon>
        <taxon>Kwoniella</taxon>
    </lineage>
</organism>